<organism evidence="2 3">
    <name type="scientific">Phytophthora citrophthora</name>
    <dbReference type="NCBI Taxonomy" id="4793"/>
    <lineage>
        <taxon>Eukaryota</taxon>
        <taxon>Sar</taxon>
        <taxon>Stramenopiles</taxon>
        <taxon>Oomycota</taxon>
        <taxon>Peronosporomycetes</taxon>
        <taxon>Peronosporales</taxon>
        <taxon>Peronosporaceae</taxon>
        <taxon>Phytophthora</taxon>
    </lineage>
</organism>
<proteinExistence type="predicted"/>
<evidence type="ECO:0000313" key="3">
    <source>
        <dbReference type="Proteomes" id="UP001259832"/>
    </source>
</evidence>
<dbReference type="Proteomes" id="UP001259832">
    <property type="component" value="Unassembled WGS sequence"/>
</dbReference>
<gene>
    <name evidence="2" type="ORF">P3T76_008961</name>
</gene>
<protein>
    <submittedName>
        <fullName evidence="2">Uncharacterized protein</fullName>
    </submittedName>
</protein>
<keyword evidence="3" id="KW-1185">Reference proteome</keyword>
<sequence>MNNKKRTATSSSVNIPVHKADDHLTKRPRKSASPVKTLAPSLADPETELLRALEEEISKEEQKEEENKTDKLPFQEEDDDYDESDGE</sequence>
<feature type="compositionally biased region" description="Acidic residues" evidence="1">
    <location>
        <begin position="75"/>
        <end position="87"/>
    </location>
</feature>
<reference evidence="2" key="1">
    <citation type="submission" date="2023-08" db="EMBL/GenBank/DDBJ databases">
        <title>Reference Genome Resource for the Citrus Pathogen Phytophthora citrophthora.</title>
        <authorList>
            <person name="Moller H."/>
            <person name="Coetzee B."/>
            <person name="Rose L.J."/>
            <person name="Van Niekerk J.M."/>
        </authorList>
    </citation>
    <scope>NUCLEOTIDE SEQUENCE</scope>
    <source>
        <strain evidence="2">STE-U-9442</strain>
    </source>
</reference>
<name>A0AAD9LJT9_9STRA</name>
<accession>A0AAD9LJT9</accession>
<dbReference type="AlphaFoldDB" id="A0AAD9LJT9"/>
<evidence type="ECO:0000313" key="2">
    <source>
        <dbReference type="EMBL" id="KAK1938886.1"/>
    </source>
</evidence>
<comment type="caution">
    <text evidence="2">The sequence shown here is derived from an EMBL/GenBank/DDBJ whole genome shotgun (WGS) entry which is preliminary data.</text>
</comment>
<feature type="compositionally biased region" description="Basic and acidic residues" evidence="1">
    <location>
        <begin position="48"/>
        <end position="74"/>
    </location>
</feature>
<evidence type="ECO:0000256" key="1">
    <source>
        <dbReference type="SAM" id="MobiDB-lite"/>
    </source>
</evidence>
<dbReference type="EMBL" id="JASMQC010000017">
    <property type="protein sequence ID" value="KAK1938886.1"/>
    <property type="molecule type" value="Genomic_DNA"/>
</dbReference>
<feature type="region of interest" description="Disordered" evidence="1">
    <location>
        <begin position="1"/>
        <end position="87"/>
    </location>
</feature>